<keyword evidence="2" id="KW-1185">Reference proteome</keyword>
<comment type="caution">
    <text evidence="1">The sequence shown here is derived from an EMBL/GenBank/DDBJ whole genome shotgun (WGS) entry which is preliminary data.</text>
</comment>
<dbReference type="EMBL" id="BMJH01000001">
    <property type="protein sequence ID" value="GGC56280.1"/>
    <property type="molecule type" value="Genomic_DNA"/>
</dbReference>
<protein>
    <submittedName>
        <fullName evidence="1">Uncharacterized protein</fullName>
    </submittedName>
</protein>
<dbReference type="Proteomes" id="UP000641514">
    <property type="component" value="Unassembled WGS sequence"/>
</dbReference>
<dbReference type="RefSeq" id="WP_188670503.1">
    <property type="nucleotide sequence ID" value="NZ_BMJH01000001.1"/>
</dbReference>
<name>A0A916U0Y1_9ACTN</name>
<dbReference type="AlphaFoldDB" id="A0A916U0Y1"/>
<sequence>MTITVDRALLAHDSDVDQIKRADPVLIVEKPRSTEGIVKLVERIDRALVPAGAHPCNLSFGISAGRVAVKGATVSVVRDADGDITITYLNSYAESAPKVIVYGEKK</sequence>
<gene>
    <name evidence="1" type="ORF">GCM10011410_05930</name>
</gene>
<reference evidence="1" key="2">
    <citation type="submission" date="2020-09" db="EMBL/GenBank/DDBJ databases">
        <authorList>
            <person name="Sun Q."/>
            <person name="Zhou Y."/>
        </authorList>
    </citation>
    <scope>NUCLEOTIDE SEQUENCE</scope>
    <source>
        <strain evidence="1">CGMCC 1.15478</strain>
    </source>
</reference>
<evidence type="ECO:0000313" key="1">
    <source>
        <dbReference type="EMBL" id="GGC56280.1"/>
    </source>
</evidence>
<organism evidence="1 2">
    <name type="scientific">Hoyosella rhizosphaerae</name>
    <dbReference type="NCBI Taxonomy" id="1755582"/>
    <lineage>
        <taxon>Bacteria</taxon>
        <taxon>Bacillati</taxon>
        <taxon>Actinomycetota</taxon>
        <taxon>Actinomycetes</taxon>
        <taxon>Mycobacteriales</taxon>
        <taxon>Hoyosellaceae</taxon>
        <taxon>Hoyosella</taxon>
    </lineage>
</organism>
<reference evidence="1" key="1">
    <citation type="journal article" date="2014" name="Int. J. Syst. Evol. Microbiol.">
        <title>Complete genome sequence of Corynebacterium casei LMG S-19264T (=DSM 44701T), isolated from a smear-ripened cheese.</title>
        <authorList>
            <consortium name="US DOE Joint Genome Institute (JGI-PGF)"/>
            <person name="Walter F."/>
            <person name="Albersmeier A."/>
            <person name="Kalinowski J."/>
            <person name="Ruckert C."/>
        </authorList>
    </citation>
    <scope>NUCLEOTIDE SEQUENCE</scope>
    <source>
        <strain evidence="1">CGMCC 1.15478</strain>
    </source>
</reference>
<accession>A0A916U0Y1</accession>
<evidence type="ECO:0000313" key="2">
    <source>
        <dbReference type="Proteomes" id="UP000641514"/>
    </source>
</evidence>
<proteinExistence type="predicted"/>